<comment type="caution">
    <text evidence="4">The sequence shown here is derived from an EMBL/GenBank/DDBJ whole genome shotgun (WGS) entry which is preliminary data.</text>
</comment>
<evidence type="ECO:0000313" key="4">
    <source>
        <dbReference type="EMBL" id="KAJ4821688.1"/>
    </source>
</evidence>
<dbReference type="GO" id="GO:0004842">
    <property type="term" value="F:ubiquitin-protein transferase activity"/>
    <property type="evidence" value="ECO:0007669"/>
    <property type="project" value="InterPro"/>
</dbReference>
<evidence type="ECO:0000256" key="1">
    <source>
        <dbReference type="ARBA" id="ARBA00004906"/>
    </source>
</evidence>
<evidence type="ECO:0000259" key="3">
    <source>
        <dbReference type="PROSITE" id="PS51698"/>
    </source>
</evidence>
<dbReference type="GO" id="GO:0016567">
    <property type="term" value="P:protein ubiquitination"/>
    <property type="evidence" value="ECO:0007669"/>
    <property type="project" value="InterPro"/>
</dbReference>
<evidence type="ECO:0000313" key="5">
    <source>
        <dbReference type="Proteomes" id="UP001140206"/>
    </source>
</evidence>
<sequence>MASFDKASSGTLAPKPIATLPPPALAIAGAGERFFNEEEEEEEDEEGGVAAIASAIDLRETFAASAAAASSTSTCTFWDVLRSHFSDPLTGALMDDAMILPCGHSYGRAGMLQVHTMKACCKCSHPVSQDLVRPNFALRSAVQAFVCEEEAHLRKVSKRRRDQLDQDKCGYDDPLFNELLRNRASQFPLAISDRVIIKGNKRTPPRFVGRIAAVTAQCLNGWYVVKTLDNGESIKLQFGSLAKVSSDQPINAVPTYPNWL</sequence>
<feature type="domain" description="U-box" evidence="3">
    <location>
        <begin position="80"/>
        <end position="152"/>
    </location>
</feature>
<dbReference type="InterPro" id="IPR013083">
    <property type="entry name" value="Znf_RING/FYVE/PHD"/>
</dbReference>
<dbReference type="Pfam" id="PF04564">
    <property type="entry name" value="U-box"/>
    <property type="match status" value="1"/>
</dbReference>
<keyword evidence="5" id="KW-1185">Reference proteome</keyword>
<dbReference type="InterPro" id="IPR003613">
    <property type="entry name" value="Ubox_domain"/>
</dbReference>
<reference evidence="4" key="1">
    <citation type="submission" date="2022-08" db="EMBL/GenBank/DDBJ databases">
        <authorList>
            <person name="Marques A."/>
        </authorList>
    </citation>
    <scope>NUCLEOTIDE SEQUENCE</scope>
    <source>
        <strain evidence="4">RhyPub2mFocal</strain>
        <tissue evidence="4">Leaves</tissue>
    </source>
</reference>
<dbReference type="InterPro" id="IPR057649">
    <property type="entry name" value="PUB62-63_C"/>
</dbReference>
<dbReference type="AlphaFoldDB" id="A0AAV8I0K9"/>
<dbReference type="PANTHER" id="PTHR33644">
    <property type="entry name" value="U-BOX DOMAIN-CONTAINING PROTEIN 62-RELATED"/>
    <property type="match status" value="1"/>
</dbReference>
<name>A0AAV8I0K9_9POAL</name>
<dbReference type="PROSITE" id="PS51698">
    <property type="entry name" value="U_BOX"/>
    <property type="match status" value="1"/>
</dbReference>
<dbReference type="Proteomes" id="UP001140206">
    <property type="component" value="Chromosome 1"/>
</dbReference>
<comment type="pathway">
    <text evidence="1">Protein modification; protein ubiquitination.</text>
</comment>
<organism evidence="4 5">
    <name type="scientific">Rhynchospora pubera</name>
    <dbReference type="NCBI Taxonomy" id="906938"/>
    <lineage>
        <taxon>Eukaryota</taxon>
        <taxon>Viridiplantae</taxon>
        <taxon>Streptophyta</taxon>
        <taxon>Embryophyta</taxon>
        <taxon>Tracheophyta</taxon>
        <taxon>Spermatophyta</taxon>
        <taxon>Magnoliopsida</taxon>
        <taxon>Liliopsida</taxon>
        <taxon>Poales</taxon>
        <taxon>Cyperaceae</taxon>
        <taxon>Cyperoideae</taxon>
        <taxon>Rhynchosporeae</taxon>
        <taxon>Rhynchospora</taxon>
    </lineage>
</organism>
<keyword evidence="2" id="KW-0808">Transferase</keyword>
<protein>
    <submittedName>
        <fullName evidence="4">RING/U-box superfamily protein</fullName>
    </submittedName>
</protein>
<dbReference type="Pfam" id="PF23112">
    <property type="entry name" value="PUB62-63_C"/>
    <property type="match status" value="1"/>
</dbReference>
<gene>
    <name evidence="4" type="ORF">LUZ62_034254</name>
</gene>
<proteinExistence type="predicted"/>
<dbReference type="SUPFAM" id="SSF57850">
    <property type="entry name" value="RING/U-box"/>
    <property type="match status" value="1"/>
</dbReference>
<accession>A0AAV8I0K9</accession>
<evidence type="ECO:0000256" key="2">
    <source>
        <dbReference type="ARBA" id="ARBA00022679"/>
    </source>
</evidence>
<dbReference type="PANTHER" id="PTHR33644:SF5">
    <property type="entry name" value="U-BOX DOMAIN-CONTAINING PROTEIN 62"/>
    <property type="match status" value="1"/>
</dbReference>
<dbReference type="EMBL" id="JAMFTS010000001">
    <property type="protein sequence ID" value="KAJ4821688.1"/>
    <property type="molecule type" value="Genomic_DNA"/>
</dbReference>
<dbReference type="Gene3D" id="3.30.40.10">
    <property type="entry name" value="Zinc/RING finger domain, C3HC4 (zinc finger)"/>
    <property type="match status" value="1"/>
</dbReference>